<proteinExistence type="predicted"/>
<dbReference type="AlphaFoldDB" id="A0A4R5QLA4"/>
<evidence type="ECO:0000313" key="1">
    <source>
        <dbReference type="EMBL" id="TDH64282.1"/>
    </source>
</evidence>
<sequence>MRRGALFLLVLAAGCAEMKQAPPALPTAALAPGSADGVRGSIEAMAPAFADRARGLAGRPAAAAQAAAQLEFITAAIPRDPRYAPIPEGVRRELLLARQELRDALGTDEDATPEVVVPALLAAAAALRAGDQARAARALPAPTFRPGGARSVARLGELGPLPQADNASAMVQREVARLDAEGRWLGVRPVDASGNLITTFGLGGNTGVGY</sequence>
<dbReference type="OrthoDB" id="7268001at2"/>
<reference evidence="1 2" key="1">
    <citation type="journal article" date="2016" name="J. Microbiol.">
        <title>Dankookia rubra gen. nov., sp. nov., an alphaproteobacterium isolated from sediment of a shallow stream.</title>
        <authorList>
            <person name="Kim W.H."/>
            <person name="Kim D.H."/>
            <person name="Kang K."/>
            <person name="Ahn T.Y."/>
        </authorList>
    </citation>
    <scope>NUCLEOTIDE SEQUENCE [LARGE SCALE GENOMIC DNA]</scope>
    <source>
        <strain evidence="1 2">JCM30602</strain>
    </source>
</reference>
<accession>A0A4R5QLA4</accession>
<protein>
    <submittedName>
        <fullName evidence="1">Uncharacterized protein</fullName>
    </submittedName>
</protein>
<gene>
    <name evidence="1" type="ORF">E2C06_02795</name>
</gene>
<dbReference type="EMBL" id="SMSJ01000002">
    <property type="protein sequence ID" value="TDH64282.1"/>
    <property type="molecule type" value="Genomic_DNA"/>
</dbReference>
<name>A0A4R5QLA4_9PROT</name>
<evidence type="ECO:0000313" key="2">
    <source>
        <dbReference type="Proteomes" id="UP000295096"/>
    </source>
</evidence>
<dbReference type="PROSITE" id="PS51257">
    <property type="entry name" value="PROKAR_LIPOPROTEIN"/>
    <property type="match status" value="1"/>
</dbReference>
<organism evidence="1 2">
    <name type="scientific">Dankookia rubra</name>
    <dbReference type="NCBI Taxonomy" id="1442381"/>
    <lineage>
        <taxon>Bacteria</taxon>
        <taxon>Pseudomonadati</taxon>
        <taxon>Pseudomonadota</taxon>
        <taxon>Alphaproteobacteria</taxon>
        <taxon>Acetobacterales</taxon>
        <taxon>Roseomonadaceae</taxon>
        <taxon>Dankookia</taxon>
    </lineage>
</organism>
<keyword evidence="2" id="KW-1185">Reference proteome</keyword>
<dbReference type="Proteomes" id="UP000295096">
    <property type="component" value="Unassembled WGS sequence"/>
</dbReference>
<dbReference type="RefSeq" id="WP_133287047.1">
    <property type="nucleotide sequence ID" value="NZ_SMSJ01000002.1"/>
</dbReference>
<comment type="caution">
    <text evidence="1">The sequence shown here is derived from an EMBL/GenBank/DDBJ whole genome shotgun (WGS) entry which is preliminary data.</text>
</comment>